<evidence type="ECO:0000313" key="3">
    <source>
        <dbReference type="EMBL" id="MBC8749352.1"/>
    </source>
</evidence>
<sequence>MGSDAHAGVEIRASGRRKQAIPSPATTRPARRCVSLSPILTSDPPPSMKPDSHPNTAEQWRAEGDACIARGDVEAALRCFESACTLEPADPRAAASVSASNRSGKRANSPSDSASL</sequence>
<proteinExistence type="predicted"/>
<keyword evidence="1" id="KW-0802">TPR repeat</keyword>
<reference evidence="3 4" key="1">
    <citation type="submission" date="2019-09" db="EMBL/GenBank/DDBJ databases">
        <title>Paraburkholderia podalyriae sp. nov., A South African Podalyria-associated rhizobium.</title>
        <authorList>
            <person name="Mavima L."/>
            <person name="Beukes C.W."/>
            <person name="Palmer M."/>
            <person name="De Meyer S.E."/>
            <person name="James E.K."/>
            <person name="Maluk M."/>
            <person name="Avontuur J.R."/>
            <person name="Chan W.Y."/>
            <person name="Venter S.N."/>
            <person name="Steenkamp E.T."/>
        </authorList>
    </citation>
    <scope>NUCLEOTIDE SEQUENCE [LARGE SCALE GENOMIC DNA]</scope>
    <source>
        <strain evidence="3 4">WC7.3b</strain>
    </source>
</reference>
<dbReference type="SUPFAM" id="SSF48452">
    <property type="entry name" value="TPR-like"/>
    <property type="match status" value="1"/>
</dbReference>
<comment type="caution">
    <text evidence="3">The sequence shown here is derived from an EMBL/GenBank/DDBJ whole genome shotgun (WGS) entry which is preliminary data.</text>
</comment>
<dbReference type="Proteomes" id="UP000736373">
    <property type="component" value="Unassembled WGS sequence"/>
</dbReference>
<feature type="region of interest" description="Disordered" evidence="2">
    <location>
        <begin position="88"/>
        <end position="116"/>
    </location>
</feature>
<evidence type="ECO:0000256" key="2">
    <source>
        <dbReference type="SAM" id="MobiDB-lite"/>
    </source>
</evidence>
<dbReference type="EMBL" id="VZQQ01000019">
    <property type="protein sequence ID" value="MBC8749352.1"/>
    <property type="molecule type" value="Genomic_DNA"/>
</dbReference>
<protein>
    <recommendedName>
        <fullName evidence="5">Tetratricopeptide repeat protein</fullName>
    </recommendedName>
</protein>
<keyword evidence="4" id="KW-1185">Reference proteome</keyword>
<evidence type="ECO:0000313" key="4">
    <source>
        <dbReference type="Proteomes" id="UP000736373"/>
    </source>
</evidence>
<evidence type="ECO:0000256" key="1">
    <source>
        <dbReference type="PROSITE-ProRule" id="PRU00339"/>
    </source>
</evidence>
<accession>A0ABR7PSV1</accession>
<evidence type="ECO:0008006" key="5">
    <source>
        <dbReference type="Google" id="ProtNLM"/>
    </source>
</evidence>
<organism evidence="3 4">
    <name type="scientific">Paraburkholderia podalyriae</name>
    <dbReference type="NCBI Taxonomy" id="1938811"/>
    <lineage>
        <taxon>Bacteria</taxon>
        <taxon>Pseudomonadati</taxon>
        <taxon>Pseudomonadota</taxon>
        <taxon>Betaproteobacteria</taxon>
        <taxon>Burkholderiales</taxon>
        <taxon>Burkholderiaceae</taxon>
        <taxon>Paraburkholderia</taxon>
    </lineage>
</organism>
<dbReference type="Pfam" id="PF13428">
    <property type="entry name" value="TPR_14"/>
    <property type="match status" value="1"/>
</dbReference>
<feature type="region of interest" description="Disordered" evidence="2">
    <location>
        <begin position="1"/>
        <end position="57"/>
    </location>
</feature>
<feature type="compositionally biased region" description="Low complexity" evidence="2">
    <location>
        <begin position="92"/>
        <end position="102"/>
    </location>
</feature>
<dbReference type="InterPro" id="IPR011990">
    <property type="entry name" value="TPR-like_helical_dom_sf"/>
</dbReference>
<name>A0ABR7PSV1_9BURK</name>
<dbReference type="PROSITE" id="PS50005">
    <property type="entry name" value="TPR"/>
    <property type="match status" value="1"/>
</dbReference>
<gene>
    <name evidence="3" type="ORF">F6X42_23025</name>
</gene>
<dbReference type="Gene3D" id="1.25.40.10">
    <property type="entry name" value="Tetratricopeptide repeat domain"/>
    <property type="match status" value="1"/>
</dbReference>
<dbReference type="InterPro" id="IPR019734">
    <property type="entry name" value="TPR_rpt"/>
</dbReference>
<feature type="compositionally biased region" description="Polar residues" evidence="2">
    <location>
        <begin position="106"/>
        <end position="116"/>
    </location>
</feature>
<feature type="repeat" description="TPR" evidence="1">
    <location>
        <begin position="57"/>
        <end position="90"/>
    </location>
</feature>